<dbReference type="KEGG" id="phet:94292863"/>
<feature type="region of interest" description="Disordered" evidence="1">
    <location>
        <begin position="552"/>
        <end position="574"/>
    </location>
</feature>
<feature type="region of interest" description="Disordered" evidence="1">
    <location>
        <begin position="340"/>
        <end position="363"/>
    </location>
</feature>
<dbReference type="GeneID" id="94292863"/>
<protein>
    <submittedName>
        <fullName evidence="2">Uncharacterized protein</fullName>
    </submittedName>
</protein>
<dbReference type="AlphaFoldDB" id="A0A837A909"/>
<gene>
    <name evidence="2" type="ORF">JKF63_06838</name>
</gene>
<reference evidence="2 3" key="1">
    <citation type="submission" date="2021-02" db="EMBL/GenBank/DDBJ databases">
        <title>Porcisia hertigi Genome sequencing and assembly.</title>
        <authorList>
            <person name="Almutairi H."/>
            <person name="Gatherer D."/>
        </authorList>
    </citation>
    <scope>NUCLEOTIDE SEQUENCE [LARGE SCALE GENOMIC DNA]</scope>
    <source>
        <strain evidence="2 3">C119</strain>
    </source>
</reference>
<evidence type="ECO:0000313" key="3">
    <source>
        <dbReference type="Proteomes" id="UP000674318"/>
    </source>
</evidence>
<sequence>MPATPPASVERVVVATSGAATATTPNTPWITQTLSHSQSNIDLTTATTGGALKPVERILADGCAKVGDSPNPSFVELSRTSSPPGLTSDLVPEVAAACHGFLLHLPGVWARPIIRAVTLQTATLHVPQRLLRAPVLFDAYAELKGEVPATLDAAAGKTTASRAVQLKSSHSTGAAPLLLQSVDLQHLLTVAPAILRYRFQDTCRIKVGEVRTGFRSNAQTASRTEASINRYAYVPHVQRDVHFGAILAQCVMRKMSPGPRLLSPGNDLGACPSHHAGEGIPRDAVQHHPPTATTVANNAQRDQRNTSLHPLTITYSAVSFEGLPSIFLKDRYDVARSENVAAGPSSAAQGGAADNSNPRHGGRRRRYIKPFFEREFVATLGSGQEDAAFFATTLAPEFMVGLPSFLKHPERAVPLSIAASLHHLYTALSVELFTRMYVGMPKHTTEAMGSDRCGGSTSAKAASGSALSTSLSPLLPPVSPTCERGGTPGLAAVAPNIHPSEPTAPSPPLRGPALELGMTYVRNTVLCSASTPGMESYIIFLHQLVYTERQGGINSTSGRKDTDRPLRRPPPSPCRAVLQLSEEANGNMSPPAMPVSAAANDGNPPPGTFTLPTIKRAAVELTQLVTWIQDEHSHNPQHGQPFLCNLTFVSTYIPNIAIPTPTSLCQPLPVMELEDSNAFPCAVVLATLDLWKALPPPAVSNLLRVCFVLDRHAQRVMELESPDYATKETPMSTAAAAEAGATDSGIPNSHGASAAVTSAIPFPDPRLRQHVATTIAGQIRTYLEGLPIFDRDDKSHRAHHHHHHHHHHQQQQQQRLLGFFMARLHYYESLNEHHCKTEKVLQHEVLQRMADKHANVSAPSTMSSPNYDVYNVKTKSICDALAAALAVEAAVNTHNNHLGRAGFGGGGVAATAPGSCWLRTASQQVHNISVSDTLDASNLDDDIAAVAKEVTASVVVLLVPQRDVQRR</sequence>
<dbReference type="Proteomes" id="UP000674318">
    <property type="component" value="Unassembled WGS sequence"/>
</dbReference>
<dbReference type="RefSeq" id="XP_067759145.1">
    <property type="nucleotide sequence ID" value="XM_067902786.1"/>
</dbReference>
<organism evidence="2 3">
    <name type="scientific">Porcisia hertigi</name>
    <dbReference type="NCBI Taxonomy" id="2761500"/>
    <lineage>
        <taxon>Eukaryota</taxon>
        <taxon>Discoba</taxon>
        <taxon>Euglenozoa</taxon>
        <taxon>Kinetoplastea</taxon>
        <taxon>Metakinetoplastina</taxon>
        <taxon>Trypanosomatida</taxon>
        <taxon>Trypanosomatidae</taxon>
        <taxon>Leishmaniinae</taxon>
        <taxon>Porcisia</taxon>
    </lineage>
</organism>
<keyword evidence="3" id="KW-1185">Reference proteome</keyword>
<evidence type="ECO:0000256" key="1">
    <source>
        <dbReference type="SAM" id="MobiDB-lite"/>
    </source>
</evidence>
<feature type="compositionally biased region" description="Basic residues" evidence="1">
    <location>
        <begin position="796"/>
        <end position="809"/>
    </location>
</feature>
<name>A0A837A909_9TRYP</name>
<accession>A0A837A909</accession>
<feature type="region of interest" description="Disordered" evidence="1">
    <location>
        <begin position="721"/>
        <end position="752"/>
    </location>
</feature>
<dbReference type="EMBL" id="JAFJZO010000009">
    <property type="protein sequence ID" value="KAG5510541.1"/>
    <property type="molecule type" value="Genomic_DNA"/>
</dbReference>
<proteinExistence type="predicted"/>
<dbReference type="OrthoDB" id="273024at2759"/>
<feature type="compositionally biased region" description="Low complexity" evidence="1">
    <location>
        <begin position="341"/>
        <end position="353"/>
    </location>
</feature>
<comment type="caution">
    <text evidence="2">The sequence shown here is derived from an EMBL/GenBank/DDBJ whole genome shotgun (WGS) entry which is preliminary data.</text>
</comment>
<evidence type="ECO:0000313" key="2">
    <source>
        <dbReference type="EMBL" id="KAG5510541.1"/>
    </source>
</evidence>
<feature type="region of interest" description="Disordered" evidence="1">
    <location>
        <begin position="795"/>
        <end position="814"/>
    </location>
</feature>